<comment type="caution">
    <text evidence="9">The sequence shown here is derived from an EMBL/GenBank/DDBJ whole genome shotgun (WGS) entry which is preliminary data.</text>
</comment>
<dbReference type="Gene3D" id="1.20.58.220">
    <property type="entry name" value="Phosphate transport system protein phou homolog 2, domain 2"/>
    <property type="match status" value="1"/>
</dbReference>
<dbReference type="InterPro" id="IPR028366">
    <property type="entry name" value="PhoU"/>
</dbReference>
<evidence type="ECO:0000259" key="8">
    <source>
        <dbReference type="Pfam" id="PF01895"/>
    </source>
</evidence>
<evidence type="ECO:0000256" key="3">
    <source>
        <dbReference type="ARBA" id="ARBA00011738"/>
    </source>
</evidence>
<name>A0A2T1DEV9_9CYAN</name>
<dbReference type="STRING" id="1920490.GCA_001895925_04864"/>
<evidence type="ECO:0000256" key="2">
    <source>
        <dbReference type="ARBA" id="ARBA00008107"/>
    </source>
</evidence>
<gene>
    <name evidence="9" type="primary">phoU</name>
    <name evidence="9" type="ORF">C7B65_13405</name>
</gene>
<comment type="subcellular location">
    <subcellularLocation>
        <location evidence="1 7">Cytoplasm</location>
    </subcellularLocation>
</comment>
<dbReference type="RefSeq" id="WP_073072246.1">
    <property type="nucleotide sequence ID" value="NZ_MPPI01000014.1"/>
</dbReference>
<reference evidence="9 10" key="2">
    <citation type="submission" date="2018-03" db="EMBL/GenBank/DDBJ databases">
        <title>The ancient ancestry and fast evolution of plastids.</title>
        <authorList>
            <person name="Moore K.R."/>
            <person name="Magnabosco C."/>
            <person name="Momper L."/>
            <person name="Gold D.A."/>
            <person name="Bosak T."/>
            <person name="Fournier G.P."/>
        </authorList>
    </citation>
    <scope>NUCLEOTIDE SEQUENCE [LARGE SCALE GENOMIC DNA]</scope>
    <source>
        <strain evidence="9 10">ULC007</strain>
    </source>
</reference>
<keyword evidence="6 7" id="KW-0592">Phosphate transport</keyword>
<evidence type="ECO:0000256" key="4">
    <source>
        <dbReference type="ARBA" id="ARBA00022448"/>
    </source>
</evidence>
<dbReference type="PANTHER" id="PTHR42930:SF3">
    <property type="entry name" value="PHOSPHATE-SPECIFIC TRANSPORT SYSTEM ACCESSORY PROTEIN PHOU"/>
    <property type="match status" value="1"/>
</dbReference>
<dbReference type="GO" id="GO:0005737">
    <property type="term" value="C:cytoplasm"/>
    <property type="evidence" value="ECO:0007669"/>
    <property type="project" value="UniProtKB-SubCell"/>
</dbReference>
<reference evidence="9 10" key="1">
    <citation type="submission" date="2018-02" db="EMBL/GenBank/DDBJ databases">
        <authorList>
            <person name="Cohen D.B."/>
            <person name="Kent A.D."/>
        </authorList>
    </citation>
    <scope>NUCLEOTIDE SEQUENCE [LARGE SCALE GENOMIC DNA]</scope>
    <source>
        <strain evidence="9 10">ULC007</strain>
    </source>
</reference>
<organism evidence="9 10">
    <name type="scientific">Phormidesmis priestleyi ULC007</name>
    <dbReference type="NCBI Taxonomy" id="1920490"/>
    <lineage>
        <taxon>Bacteria</taxon>
        <taxon>Bacillati</taxon>
        <taxon>Cyanobacteriota</taxon>
        <taxon>Cyanophyceae</taxon>
        <taxon>Leptolyngbyales</taxon>
        <taxon>Leptolyngbyaceae</taxon>
        <taxon>Phormidesmis</taxon>
    </lineage>
</organism>
<comment type="similarity">
    <text evidence="2 7">Belongs to the PhoU family.</text>
</comment>
<evidence type="ECO:0000313" key="9">
    <source>
        <dbReference type="EMBL" id="PSB19006.1"/>
    </source>
</evidence>
<dbReference type="EMBL" id="PVWG01000013">
    <property type="protein sequence ID" value="PSB19006.1"/>
    <property type="molecule type" value="Genomic_DNA"/>
</dbReference>
<accession>A0A2T1DEV9</accession>
<dbReference type="InterPro" id="IPR026022">
    <property type="entry name" value="PhoU_dom"/>
</dbReference>
<sequence length="223" mass="25339">MYKSVSLEGQEPLRINFERQLKRIQRDVLRMGALVESSCNMARQALFEGDLEAPDQIIFQDKQIDRLYKQIEIDCVNLIALQSPVAQDLRLLSALMQLVRDLERIGDYAKNLGEVAVRLFPYPVSPYMGQVRLMFDRCRAMLAMSLVSLSNLDAASGLEVRDKDDAVDLDYETLYTLLTQQSDVPGVVEPIVLLVLLIRHLERMADHATNIGKRVAYIVTGQR</sequence>
<evidence type="ECO:0000256" key="1">
    <source>
        <dbReference type="ARBA" id="ARBA00004496"/>
    </source>
</evidence>
<comment type="function">
    <text evidence="7">Plays a role in the regulation of phosphate uptake.</text>
</comment>
<dbReference type="FunFam" id="1.20.58.220:FF:000004">
    <property type="entry name" value="Phosphate-specific transport system accessory protein PhoU"/>
    <property type="match status" value="1"/>
</dbReference>
<protein>
    <recommendedName>
        <fullName evidence="7">Phosphate-specific transport system accessory protein PhoU</fullName>
    </recommendedName>
</protein>
<evidence type="ECO:0000313" key="10">
    <source>
        <dbReference type="Proteomes" id="UP000238634"/>
    </source>
</evidence>
<proteinExistence type="inferred from homology"/>
<keyword evidence="5 7" id="KW-0963">Cytoplasm</keyword>
<comment type="subunit">
    <text evidence="3 7">Homodimer.</text>
</comment>
<evidence type="ECO:0000256" key="5">
    <source>
        <dbReference type="ARBA" id="ARBA00022490"/>
    </source>
</evidence>
<dbReference type="AlphaFoldDB" id="A0A2T1DEV9"/>
<keyword evidence="10" id="KW-1185">Reference proteome</keyword>
<keyword evidence="4 7" id="KW-0813">Transport</keyword>
<dbReference type="InterPro" id="IPR038078">
    <property type="entry name" value="PhoU-like_sf"/>
</dbReference>
<feature type="domain" description="PhoU" evidence="8">
    <location>
        <begin position="132"/>
        <end position="215"/>
    </location>
</feature>
<evidence type="ECO:0000256" key="7">
    <source>
        <dbReference type="PIRNR" id="PIRNR003107"/>
    </source>
</evidence>
<feature type="domain" description="PhoU" evidence="8">
    <location>
        <begin position="28"/>
        <end position="115"/>
    </location>
</feature>
<dbReference type="PIRSF" id="PIRSF003107">
    <property type="entry name" value="PhoU"/>
    <property type="match status" value="1"/>
</dbReference>
<evidence type="ECO:0000256" key="6">
    <source>
        <dbReference type="ARBA" id="ARBA00022592"/>
    </source>
</evidence>
<dbReference type="OrthoDB" id="9814256at2"/>
<dbReference type="GO" id="GO:0030643">
    <property type="term" value="P:intracellular phosphate ion homeostasis"/>
    <property type="evidence" value="ECO:0007669"/>
    <property type="project" value="InterPro"/>
</dbReference>
<dbReference type="GO" id="GO:0045936">
    <property type="term" value="P:negative regulation of phosphate metabolic process"/>
    <property type="evidence" value="ECO:0007669"/>
    <property type="project" value="InterPro"/>
</dbReference>
<dbReference type="SUPFAM" id="SSF109755">
    <property type="entry name" value="PhoU-like"/>
    <property type="match status" value="1"/>
</dbReference>
<dbReference type="Proteomes" id="UP000238634">
    <property type="component" value="Unassembled WGS sequence"/>
</dbReference>
<dbReference type="PANTHER" id="PTHR42930">
    <property type="entry name" value="PHOSPHATE-SPECIFIC TRANSPORT SYSTEM ACCESSORY PROTEIN PHOU"/>
    <property type="match status" value="1"/>
</dbReference>
<dbReference type="Pfam" id="PF01895">
    <property type="entry name" value="PhoU"/>
    <property type="match status" value="2"/>
</dbReference>
<dbReference type="GO" id="GO:0006817">
    <property type="term" value="P:phosphate ion transport"/>
    <property type="evidence" value="ECO:0007669"/>
    <property type="project" value="UniProtKB-KW"/>
</dbReference>
<dbReference type="NCBIfam" id="TIGR02135">
    <property type="entry name" value="phoU_full"/>
    <property type="match status" value="1"/>
</dbReference>